<dbReference type="EMBL" id="CACVAQ010000001">
    <property type="protein sequence ID" value="CAA6798361.1"/>
    <property type="molecule type" value="Genomic_DNA"/>
</dbReference>
<protein>
    <submittedName>
        <fullName evidence="1">Uncharacterized protein</fullName>
    </submittedName>
</protein>
<accession>A0A6S6RX40</accession>
<name>A0A6S6RX40_9BACT</name>
<reference evidence="1" key="1">
    <citation type="submission" date="2020-01" db="EMBL/GenBank/DDBJ databases">
        <authorList>
            <person name="Meier V. D."/>
            <person name="Meier V D."/>
        </authorList>
    </citation>
    <scope>NUCLEOTIDE SEQUENCE</scope>
    <source>
        <strain evidence="1">HLG_WM_MAG_10</strain>
    </source>
</reference>
<proteinExistence type="predicted"/>
<sequence>MIPSFNKKEWEDLLLNKEVPLLKSLSLKLKLASLKANIRIEKATVSEAVLELHAYCAANQKLYKKDLELIFKNA</sequence>
<gene>
    <name evidence="1" type="ORF">HELGO_WM27571</name>
</gene>
<organism evidence="1">
    <name type="scientific">uncultured Aureispira sp</name>
    <dbReference type="NCBI Taxonomy" id="1331704"/>
    <lineage>
        <taxon>Bacteria</taxon>
        <taxon>Pseudomonadati</taxon>
        <taxon>Bacteroidota</taxon>
        <taxon>Saprospiria</taxon>
        <taxon>Saprospirales</taxon>
        <taxon>Saprospiraceae</taxon>
        <taxon>Aureispira</taxon>
        <taxon>environmental samples</taxon>
    </lineage>
</organism>
<dbReference type="AlphaFoldDB" id="A0A6S6RX40"/>
<evidence type="ECO:0000313" key="1">
    <source>
        <dbReference type="EMBL" id="CAA6798361.1"/>
    </source>
</evidence>